<evidence type="ECO:0000313" key="3">
    <source>
        <dbReference type="Proteomes" id="UP001341840"/>
    </source>
</evidence>
<reference evidence="2 3" key="1">
    <citation type="journal article" date="2023" name="Plants (Basel)">
        <title>Bridging the Gap: Combining Genomics and Transcriptomics Approaches to Understand Stylosanthes scabra, an Orphan Legume from the Brazilian Caatinga.</title>
        <authorList>
            <person name="Ferreira-Neto J.R.C."/>
            <person name="da Silva M.D."/>
            <person name="Binneck E."/>
            <person name="de Melo N.F."/>
            <person name="da Silva R.H."/>
            <person name="de Melo A.L.T.M."/>
            <person name="Pandolfi V."/>
            <person name="Bustamante F.O."/>
            <person name="Brasileiro-Vidal A.C."/>
            <person name="Benko-Iseppon A.M."/>
        </authorList>
    </citation>
    <scope>NUCLEOTIDE SEQUENCE [LARGE SCALE GENOMIC DNA]</scope>
    <source>
        <tissue evidence="2">Leaves</tissue>
    </source>
</reference>
<protein>
    <submittedName>
        <fullName evidence="2">Uncharacterized protein</fullName>
    </submittedName>
</protein>
<evidence type="ECO:0000256" key="1">
    <source>
        <dbReference type="SAM" id="MobiDB-lite"/>
    </source>
</evidence>
<keyword evidence="3" id="KW-1185">Reference proteome</keyword>
<dbReference type="EMBL" id="JASCZI010060534">
    <property type="protein sequence ID" value="MED6133569.1"/>
    <property type="molecule type" value="Genomic_DNA"/>
</dbReference>
<dbReference type="Proteomes" id="UP001341840">
    <property type="component" value="Unassembled WGS sequence"/>
</dbReference>
<name>A0ABU6SBC2_9FABA</name>
<feature type="region of interest" description="Disordered" evidence="1">
    <location>
        <begin position="38"/>
        <end position="60"/>
    </location>
</feature>
<accession>A0ABU6SBC2</accession>
<gene>
    <name evidence="2" type="ORF">PIB30_029359</name>
</gene>
<sequence length="187" mass="21871">MEKHSYSTHPPRKKERLTAFSTTVKSMEKHSYFVSLPNQKEREDALLHEEDNESLTQEGRHECLEEVEEENKCQEAEDVDQEVEDKDKEQGGVEIVHFASSEATPPKLPSELHFKWFKGCNGLLHKLHNNKAKIGWANRVWDPGKSSMDHYWEVTHCMGALRSLNLPGHTNFKYWWGFKDEFKHKPP</sequence>
<feature type="compositionally biased region" description="Basic and acidic residues" evidence="1">
    <location>
        <begin position="39"/>
        <end position="49"/>
    </location>
</feature>
<evidence type="ECO:0000313" key="2">
    <source>
        <dbReference type="EMBL" id="MED6133569.1"/>
    </source>
</evidence>
<organism evidence="2 3">
    <name type="scientific">Stylosanthes scabra</name>
    <dbReference type="NCBI Taxonomy" id="79078"/>
    <lineage>
        <taxon>Eukaryota</taxon>
        <taxon>Viridiplantae</taxon>
        <taxon>Streptophyta</taxon>
        <taxon>Embryophyta</taxon>
        <taxon>Tracheophyta</taxon>
        <taxon>Spermatophyta</taxon>
        <taxon>Magnoliopsida</taxon>
        <taxon>eudicotyledons</taxon>
        <taxon>Gunneridae</taxon>
        <taxon>Pentapetalae</taxon>
        <taxon>rosids</taxon>
        <taxon>fabids</taxon>
        <taxon>Fabales</taxon>
        <taxon>Fabaceae</taxon>
        <taxon>Papilionoideae</taxon>
        <taxon>50 kb inversion clade</taxon>
        <taxon>dalbergioids sensu lato</taxon>
        <taxon>Dalbergieae</taxon>
        <taxon>Pterocarpus clade</taxon>
        <taxon>Stylosanthes</taxon>
    </lineage>
</organism>
<comment type="caution">
    <text evidence="2">The sequence shown here is derived from an EMBL/GenBank/DDBJ whole genome shotgun (WGS) entry which is preliminary data.</text>
</comment>
<proteinExistence type="predicted"/>